<dbReference type="EMBL" id="CP001739">
    <property type="protein sequence ID" value="ACZ08615.1"/>
    <property type="molecule type" value="Genomic_DNA"/>
</dbReference>
<dbReference type="SMART" id="SM00342">
    <property type="entry name" value="HTH_ARAC"/>
    <property type="match status" value="1"/>
</dbReference>
<dbReference type="PANTHER" id="PTHR46796:SF2">
    <property type="entry name" value="TRANSCRIPTIONAL REGULATORY PROTEIN"/>
    <property type="match status" value="1"/>
</dbReference>
<dbReference type="AlphaFoldDB" id="D1AIN1"/>
<evidence type="ECO:0000256" key="3">
    <source>
        <dbReference type="ARBA" id="ARBA00023163"/>
    </source>
</evidence>
<dbReference type="InterPro" id="IPR003313">
    <property type="entry name" value="AraC-bd"/>
</dbReference>
<accession>D1AIN1</accession>
<dbReference type="SUPFAM" id="SSF46689">
    <property type="entry name" value="Homeodomain-like"/>
    <property type="match status" value="2"/>
</dbReference>
<dbReference type="Gene3D" id="2.60.120.10">
    <property type="entry name" value="Jelly Rolls"/>
    <property type="match status" value="1"/>
</dbReference>
<organism evidence="5 6">
    <name type="scientific">Sebaldella termitidis (strain ATCC 33386 / NCTC 11300)</name>
    <dbReference type="NCBI Taxonomy" id="526218"/>
    <lineage>
        <taxon>Bacteria</taxon>
        <taxon>Fusobacteriati</taxon>
        <taxon>Fusobacteriota</taxon>
        <taxon>Fusobacteriia</taxon>
        <taxon>Fusobacteriales</taxon>
        <taxon>Leptotrichiaceae</taxon>
        <taxon>Sebaldella</taxon>
    </lineage>
</organism>
<dbReference type="SUPFAM" id="SSF51215">
    <property type="entry name" value="Regulatory protein AraC"/>
    <property type="match status" value="1"/>
</dbReference>
<keyword evidence="1" id="KW-0805">Transcription regulation</keyword>
<gene>
    <name evidence="5" type="ordered locus">Sterm_1757</name>
</gene>
<dbReference type="InterPro" id="IPR050204">
    <property type="entry name" value="AraC_XylS_family_regulators"/>
</dbReference>
<evidence type="ECO:0000256" key="2">
    <source>
        <dbReference type="ARBA" id="ARBA00023125"/>
    </source>
</evidence>
<keyword evidence="6" id="KW-1185">Reference proteome</keyword>
<evidence type="ECO:0000256" key="1">
    <source>
        <dbReference type="ARBA" id="ARBA00023015"/>
    </source>
</evidence>
<dbReference type="Gene3D" id="1.10.10.60">
    <property type="entry name" value="Homeodomain-like"/>
    <property type="match status" value="2"/>
</dbReference>
<reference evidence="5 6" key="2">
    <citation type="journal article" date="2010" name="Stand. Genomic Sci.">
        <title>Complete genome sequence of Sebaldella termitidis type strain (NCTC 11300).</title>
        <authorList>
            <person name="Harmon-Smith M."/>
            <person name="Celia L."/>
            <person name="Chertkov O."/>
            <person name="Lapidus A."/>
            <person name="Copeland A."/>
            <person name="Glavina Del Rio T."/>
            <person name="Nolan M."/>
            <person name="Lucas S."/>
            <person name="Tice H."/>
            <person name="Cheng J.F."/>
            <person name="Han C."/>
            <person name="Detter J.C."/>
            <person name="Bruce D."/>
            <person name="Goodwin L."/>
            <person name="Pitluck S."/>
            <person name="Pati A."/>
            <person name="Liolios K."/>
            <person name="Ivanova N."/>
            <person name="Mavromatis K."/>
            <person name="Mikhailova N."/>
            <person name="Chen A."/>
            <person name="Palaniappan K."/>
            <person name="Land M."/>
            <person name="Hauser L."/>
            <person name="Chang Y.J."/>
            <person name="Jeffries C.D."/>
            <person name="Brettin T."/>
            <person name="Goker M."/>
            <person name="Beck B."/>
            <person name="Bristow J."/>
            <person name="Eisen J.A."/>
            <person name="Markowitz V."/>
            <person name="Hugenholtz P."/>
            <person name="Kyrpides N.C."/>
            <person name="Klenk H.P."/>
            <person name="Chen F."/>
        </authorList>
    </citation>
    <scope>NUCLEOTIDE SEQUENCE [LARGE SCALE GENOMIC DNA]</scope>
    <source>
        <strain evidence="6">ATCC 33386 / NCTC 11300</strain>
    </source>
</reference>
<proteinExistence type="predicted"/>
<evidence type="ECO:0000259" key="4">
    <source>
        <dbReference type="PROSITE" id="PS01124"/>
    </source>
</evidence>
<dbReference type="RefSeq" id="WP_012861211.1">
    <property type="nucleotide sequence ID" value="NC_013517.1"/>
</dbReference>
<evidence type="ECO:0000313" key="5">
    <source>
        <dbReference type="EMBL" id="ACZ08615.1"/>
    </source>
</evidence>
<dbReference type="Pfam" id="PF12833">
    <property type="entry name" value="HTH_18"/>
    <property type="match status" value="1"/>
</dbReference>
<dbReference type="PRINTS" id="PR00032">
    <property type="entry name" value="HTHARAC"/>
</dbReference>
<dbReference type="InterPro" id="IPR020449">
    <property type="entry name" value="Tscrpt_reg_AraC-type_HTH"/>
</dbReference>
<dbReference type="eggNOG" id="COG2207">
    <property type="taxonomic scope" value="Bacteria"/>
</dbReference>
<dbReference type="GO" id="GO:0003700">
    <property type="term" value="F:DNA-binding transcription factor activity"/>
    <property type="evidence" value="ECO:0007669"/>
    <property type="project" value="InterPro"/>
</dbReference>
<dbReference type="InterPro" id="IPR014710">
    <property type="entry name" value="RmlC-like_jellyroll"/>
</dbReference>
<name>D1AIN1_SEBTE</name>
<dbReference type="HOGENOM" id="CLU_000445_88_16_0"/>
<dbReference type="PANTHER" id="PTHR46796">
    <property type="entry name" value="HTH-TYPE TRANSCRIPTIONAL ACTIVATOR RHAS-RELATED"/>
    <property type="match status" value="1"/>
</dbReference>
<dbReference type="PROSITE" id="PS01124">
    <property type="entry name" value="HTH_ARAC_FAMILY_2"/>
    <property type="match status" value="1"/>
</dbReference>
<sequence>MGYEKRQIYLDKELDIEAYWFYGIMQKFPNHFHEYYVIGFVEEGQRRLLCKNKDYTINPQDLVILNPFDSHTCMQINNEALDWRCINIKKEVIQKATEEIYGEKYLPSFSKTVLSDIEILMLLKELHTMIVLGTGNSKTRKEKFYKIIKKLYDEYNGQILEEEVIPAEEIKYLCRYMKNNYRQKLTLDELSKITGQNKFTLLRNFNKVHGLTPYQYLETIRIEKARTYLEEGHTPAEVALNTGFSDQSHFTRFFKSFIGFTPKQYQKLFKENIEQEKK</sequence>
<keyword evidence="3" id="KW-0804">Transcription</keyword>
<dbReference type="STRING" id="526218.Sterm_1757"/>
<dbReference type="InterPro" id="IPR018060">
    <property type="entry name" value="HTH_AraC"/>
</dbReference>
<feature type="domain" description="HTH araC/xylS-type" evidence="4">
    <location>
        <begin position="171"/>
        <end position="268"/>
    </location>
</feature>
<reference evidence="6" key="1">
    <citation type="submission" date="2009-09" db="EMBL/GenBank/DDBJ databases">
        <title>The complete chromosome of Sebaldella termitidis ATCC 33386.</title>
        <authorList>
            <consortium name="US DOE Joint Genome Institute (JGI-PGF)"/>
            <person name="Lucas S."/>
            <person name="Copeland A."/>
            <person name="Lapidus A."/>
            <person name="Glavina del Rio T."/>
            <person name="Dalin E."/>
            <person name="Tice H."/>
            <person name="Bruce D."/>
            <person name="Goodwin L."/>
            <person name="Pitluck S."/>
            <person name="Kyrpides N."/>
            <person name="Mavromatis K."/>
            <person name="Ivanova N."/>
            <person name="Mikhailova N."/>
            <person name="Sims D."/>
            <person name="Meincke L."/>
            <person name="Brettin T."/>
            <person name="Detter J.C."/>
            <person name="Han C."/>
            <person name="Larimer F."/>
            <person name="Land M."/>
            <person name="Hauser L."/>
            <person name="Markowitz V."/>
            <person name="Cheng J.F."/>
            <person name="Hugenholtz P."/>
            <person name="Woyke T."/>
            <person name="Wu D."/>
            <person name="Eisen J.A."/>
        </authorList>
    </citation>
    <scope>NUCLEOTIDE SEQUENCE [LARGE SCALE GENOMIC DNA]</scope>
    <source>
        <strain evidence="6">ATCC 33386 / NCTC 11300</strain>
    </source>
</reference>
<keyword evidence="2" id="KW-0238">DNA-binding</keyword>
<dbReference type="Proteomes" id="UP000000845">
    <property type="component" value="Chromosome"/>
</dbReference>
<dbReference type="eggNOG" id="COG1917">
    <property type="taxonomic scope" value="Bacteria"/>
</dbReference>
<dbReference type="InterPro" id="IPR037923">
    <property type="entry name" value="HTH-like"/>
</dbReference>
<dbReference type="KEGG" id="str:Sterm_1757"/>
<protein>
    <submittedName>
        <fullName evidence="5">Transcriptional regulator, AraC family</fullName>
    </submittedName>
</protein>
<dbReference type="InterPro" id="IPR009057">
    <property type="entry name" value="Homeodomain-like_sf"/>
</dbReference>
<dbReference type="Pfam" id="PF02311">
    <property type="entry name" value="AraC_binding"/>
    <property type="match status" value="1"/>
</dbReference>
<dbReference type="GO" id="GO:0043565">
    <property type="term" value="F:sequence-specific DNA binding"/>
    <property type="evidence" value="ECO:0007669"/>
    <property type="project" value="InterPro"/>
</dbReference>
<evidence type="ECO:0000313" key="6">
    <source>
        <dbReference type="Proteomes" id="UP000000845"/>
    </source>
</evidence>